<dbReference type="RefSeq" id="WP_189681631.1">
    <property type="nucleotide sequence ID" value="NZ_BNCJ01000013.1"/>
</dbReference>
<dbReference type="InterPro" id="IPR037069">
    <property type="entry name" value="AcylCoA_DH/ox_N_sf"/>
</dbReference>
<dbReference type="AlphaFoldDB" id="A0A8J3H0X4"/>
<feature type="domain" description="Acyl-CoA dehydrogenase/oxidase N-terminal" evidence="7">
    <location>
        <begin position="8"/>
        <end position="117"/>
    </location>
</feature>
<dbReference type="Pfam" id="PF00441">
    <property type="entry name" value="Acyl-CoA_dh_1"/>
    <property type="match status" value="1"/>
</dbReference>
<dbReference type="SUPFAM" id="SSF56645">
    <property type="entry name" value="Acyl-CoA dehydrogenase NM domain-like"/>
    <property type="match status" value="1"/>
</dbReference>
<evidence type="ECO:0000256" key="1">
    <source>
        <dbReference type="ARBA" id="ARBA00001974"/>
    </source>
</evidence>
<evidence type="ECO:0000259" key="6">
    <source>
        <dbReference type="Pfam" id="PF00441"/>
    </source>
</evidence>
<keyword evidence="9" id="KW-1185">Reference proteome</keyword>
<dbReference type="Gene3D" id="2.40.110.10">
    <property type="entry name" value="Butyryl-CoA Dehydrogenase, subunit A, domain 2"/>
    <property type="match status" value="1"/>
</dbReference>
<dbReference type="Proteomes" id="UP000626220">
    <property type="component" value="Unassembled WGS sequence"/>
</dbReference>
<dbReference type="InterPro" id="IPR013786">
    <property type="entry name" value="AcylCoA_DH/ox_N"/>
</dbReference>
<sequence length="372" mass="39742">MDFSLSLEQSMLCDSLNAWLADSYDIASWRKLTASWPPMPSDTWQGLADLGVTGLIIPDSFGGIGMGAMDLHLVAEALGRHLVVDPFLSTAVLGAELIIRLGDEAQKQAMLPAIAEGRLRLAVAHAEKTARFDPFRGATVATAADDGLQLRGEKMVVMDAPLADRFLVVAQEQGAPVVAIVNRDAPGLTVNAYRLVDDRAGADMIFDDVPAERLGAATADTRTAIDAAFDLAAVFVCAESVGAMRAALRLTIEHVKSRRQFGTEIGNFQALRHRIAEMQSELSAAEAMSLGAAATLSEGEQDRMRAVSAAKVQCIQSSRYVGRNAVQLHGGMGVSQEVAVGQYFKRLISCEPMFGDIGRHQARFASLSGRAA</sequence>
<accession>A0A8J3H0X4</accession>
<dbReference type="GO" id="GO:0003995">
    <property type="term" value="F:acyl-CoA dehydrogenase activity"/>
    <property type="evidence" value="ECO:0007669"/>
    <property type="project" value="TreeGrafter"/>
</dbReference>
<dbReference type="Gene3D" id="1.10.540.10">
    <property type="entry name" value="Acyl-CoA dehydrogenase/oxidase, N-terminal domain"/>
    <property type="match status" value="1"/>
</dbReference>
<dbReference type="GO" id="GO:0050660">
    <property type="term" value="F:flavin adenine dinucleotide binding"/>
    <property type="evidence" value="ECO:0007669"/>
    <property type="project" value="InterPro"/>
</dbReference>
<reference evidence="8" key="1">
    <citation type="journal article" date="2014" name="Int. J. Syst. Evol. Microbiol.">
        <title>Complete genome sequence of Corynebacterium casei LMG S-19264T (=DSM 44701T), isolated from a smear-ripened cheese.</title>
        <authorList>
            <consortium name="US DOE Joint Genome Institute (JGI-PGF)"/>
            <person name="Walter F."/>
            <person name="Albersmeier A."/>
            <person name="Kalinowski J."/>
            <person name="Ruckert C."/>
        </authorList>
    </citation>
    <scope>NUCLEOTIDE SEQUENCE</scope>
    <source>
        <strain evidence="8">KCTC 42650</strain>
    </source>
</reference>
<reference evidence="8" key="2">
    <citation type="submission" date="2020-09" db="EMBL/GenBank/DDBJ databases">
        <authorList>
            <person name="Sun Q."/>
            <person name="Kim S."/>
        </authorList>
    </citation>
    <scope>NUCLEOTIDE SEQUENCE</scope>
    <source>
        <strain evidence="8">KCTC 42650</strain>
    </source>
</reference>
<proteinExistence type="inferred from homology"/>
<keyword evidence="5" id="KW-0560">Oxidoreductase</keyword>
<keyword evidence="4" id="KW-0274">FAD</keyword>
<name>A0A8J3H0X4_9RHOB</name>
<evidence type="ECO:0000256" key="3">
    <source>
        <dbReference type="ARBA" id="ARBA00022630"/>
    </source>
</evidence>
<dbReference type="InterPro" id="IPR046373">
    <property type="entry name" value="Acyl-CoA_Oxase/DH_mid-dom_sf"/>
</dbReference>
<keyword evidence="3" id="KW-0285">Flavoprotein</keyword>
<evidence type="ECO:0000256" key="5">
    <source>
        <dbReference type="ARBA" id="ARBA00023002"/>
    </source>
</evidence>
<dbReference type="InterPro" id="IPR009075">
    <property type="entry name" value="AcylCo_DH/oxidase_C"/>
</dbReference>
<dbReference type="CDD" id="cd00567">
    <property type="entry name" value="ACAD"/>
    <property type="match status" value="1"/>
</dbReference>
<dbReference type="Pfam" id="PF02771">
    <property type="entry name" value="Acyl-CoA_dh_N"/>
    <property type="match status" value="1"/>
</dbReference>
<protein>
    <submittedName>
        <fullName evidence="8">Acyl-CoA dehydrogenase</fullName>
    </submittedName>
</protein>
<dbReference type="PANTHER" id="PTHR43884">
    <property type="entry name" value="ACYL-COA DEHYDROGENASE"/>
    <property type="match status" value="1"/>
</dbReference>
<evidence type="ECO:0000313" key="9">
    <source>
        <dbReference type="Proteomes" id="UP000626220"/>
    </source>
</evidence>
<dbReference type="InterPro" id="IPR009100">
    <property type="entry name" value="AcylCoA_DH/oxidase_NM_dom_sf"/>
</dbReference>
<evidence type="ECO:0000313" key="8">
    <source>
        <dbReference type="EMBL" id="GHF62500.1"/>
    </source>
</evidence>
<dbReference type="EMBL" id="BNCJ01000013">
    <property type="protein sequence ID" value="GHF62500.1"/>
    <property type="molecule type" value="Genomic_DNA"/>
</dbReference>
<comment type="cofactor">
    <cofactor evidence="1">
        <name>FAD</name>
        <dbReference type="ChEBI" id="CHEBI:57692"/>
    </cofactor>
</comment>
<dbReference type="PANTHER" id="PTHR43884:SF20">
    <property type="entry name" value="ACYL-COA DEHYDROGENASE FADE28"/>
    <property type="match status" value="1"/>
</dbReference>
<comment type="caution">
    <text evidence="8">The sequence shown here is derived from an EMBL/GenBank/DDBJ whole genome shotgun (WGS) entry which is preliminary data.</text>
</comment>
<evidence type="ECO:0000256" key="2">
    <source>
        <dbReference type="ARBA" id="ARBA00009347"/>
    </source>
</evidence>
<organism evidence="8 9">
    <name type="scientific">Seohaeicola zhoushanensis</name>
    <dbReference type="NCBI Taxonomy" id="1569283"/>
    <lineage>
        <taxon>Bacteria</taxon>
        <taxon>Pseudomonadati</taxon>
        <taxon>Pseudomonadota</taxon>
        <taxon>Alphaproteobacteria</taxon>
        <taxon>Rhodobacterales</taxon>
        <taxon>Roseobacteraceae</taxon>
        <taxon>Seohaeicola</taxon>
    </lineage>
</organism>
<dbReference type="Gene3D" id="1.20.140.10">
    <property type="entry name" value="Butyryl-CoA Dehydrogenase, subunit A, domain 3"/>
    <property type="match status" value="1"/>
</dbReference>
<feature type="domain" description="Acyl-CoA dehydrogenase/oxidase C-terminal" evidence="6">
    <location>
        <begin position="225"/>
        <end position="347"/>
    </location>
</feature>
<dbReference type="SUPFAM" id="SSF47203">
    <property type="entry name" value="Acyl-CoA dehydrogenase C-terminal domain-like"/>
    <property type="match status" value="1"/>
</dbReference>
<dbReference type="InterPro" id="IPR036250">
    <property type="entry name" value="AcylCo_DH-like_C"/>
</dbReference>
<gene>
    <name evidence="8" type="ORF">GCM10017056_37330</name>
</gene>
<evidence type="ECO:0000259" key="7">
    <source>
        <dbReference type="Pfam" id="PF02771"/>
    </source>
</evidence>
<comment type="similarity">
    <text evidence="2">Belongs to the acyl-CoA dehydrogenase family.</text>
</comment>
<evidence type="ECO:0000256" key="4">
    <source>
        <dbReference type="ARBA" id="ARBA00022827"/>
    </source>
</evidence>